<keyword evidence="3" id="KW-1185">Reference proteome</keyword>
<reference evidence="2 3" key="1">
    <citation type="submission" date="2024-02" db="EMBL/GenBank/DDBJ databases">
        <authorList>
            <person name="Chen Y."/>
            <person name="Shah S."/>
            <person name="Dougan E. K."/>
            <person name="Thang M."/>
            <person name="Chan C."/>
        </authorList>
    </citation>
    <scope>NUCLEOTIDE SEQUENCE [LARGE SCALE GENOMIC DNA]</scope>
</reference>
<keyword evidence="1" id="KW-0732">Signal</keyword>
<evidence type="ECO:0000256" key="1">
    <source>
        <dbReference type="SAM" id="SignalP"/>
    </source>
</evidence>
<proteinExistence type="predicted"/>
<feature type="chain" id="PRO_5045554698" evidence="1">
    <location>
        <begin position="21"/>
        <end position="570"/>
    </location>
</feature>
<dbReference type="EMBL" id="CAXAMN010024940">
    <property type="protein sequence ID" value="CAK9091238.1"/>
    <property type="molecule type" value="Genomic_DNA"/>
</dbReference>
<sequence>MKAAILVWALLLSFDRPCWLAEGRERPRSLRSKPFDHEAFTAHLITMSPAAERPLWRRFLERRFGWPPEEKRLRATLQPKSQLMAPLQPWRRKLGATVSSYCWSPDWSPVDCCFFSPMDTALQVCFANNTVANDCRRCNPRCSPVKLTLPQDMGVIYGSNEQSLEIQELMPPAGGFFPGRFGVEITQPLSDLSPSYRVSSGSLIYRAVAATAGLLNDAGNQRPFQGEVGNVLYAKLLLGATLFSARQEFAAGLEIQAPSGYRCSASNLRSDETLPASLRGHGSLQDGWSATGSSCFYALREGQAIFAMSTFMVRLEVDNPMEPLLEDAVANTWFLSLRSMGSGTSFREANLSAFATAQSLGNYSASKAVLGRLTDASMQPLSYQPTLSFRPFESNFSEIQVFFRAAQPVRAGGSLQLQAPGFDFGDPCQSQDLPSHYYSADTLRLPQTCETSKTPWVAFIELRKRIFAQRIYGFQISVRAPPMGSLLSAEPWQLFTRNQAGSLVDGVSDLRIGRMEPYKLYHRSLAFLQISFSSLKPFALSGQESTLHLLVQLGGNPIDLCFEAHTAGGF</sequence>
<dbReference type="Proteomes" id="UP001642484">
    <property type="component" value="Unassembled WGS sequence"/>
</dbReference>
<protein>
    <submittedName>
        <fullName evidence="2">Uncharacterized protein</fullName>
    </submittedName>
</protein>
<organism evidence="2 3">
    <name type="scientific">Durusdinium trenchii</name>
    <dbReference type="NCBI Taxonomy" id="1381693"/>
    <lineage>
        <taxon>Eukaryota</taxon>
        <taxon>Sar</taxon>
        <taxon>Alveolata</taxon>
        <taxon>Dinophyceae</taxon>
        <taxon>Suessiales</taxon>
        <taxon>Symbiodiniaceae</taxon>
        <taxon>Durusdinium</taxon>
    </lineage>
</organism>
<gene>
    <name evidence="2" type="ORF">CCMP2556_LOCUS43782</name>
</gene>
<evidence type="ECO:0000313" key="2">
    <source>
        <dbReference type="EMBL" id="CAK9091238.1"/>
    </source>
</evidence>
<feature type="signal peptide" evidence="1">
    <location>
        <begin position="1"/>
        <end position="20"/>
    </location>
</feature>
<accession>A0ABP0QUM4</accession>
<evidence type="ECO:0000313" key="3">
    <source>
        <dbReference type="Proteomes" id="UP001642484"/>
    </source>
</evidence>
<comment type="caution">
    <text evidence="2">The sequence shown here is derived from an EMBL/GenBank/DDBJ whole genome shotgun (WGS) entry which is preliminary data.</text>
</comment>
<name>A0ABP0QUM4_9DINO</name>